<dbReference type="InterPro" id="IPR000182">
    <property type="entry name" value="GNAT_dom"/>
</dbReference>
<feature type="domain" description="N-acetyltransferase" evidence="1">
    <location>
        <begin position="8"/>
        <end position="185"/>
    </location>
</feature>
<keyword evidence="2" id="KW-0808">Transferase</keyword>
<dbReference type="Proteomes" id="UP001601444">
    <property type="component" value="Unassembled WGS sequence"/>
</dbReference>
<evidence type="ECO:0000313" key="2">
    <source>
        <dbReference type="EMBL" id="MFF0543909.1"/>
    </source>
</evidence>
<dbReference type="PANTHER" id="PTHR43610:SF1">
    <property type="entry name" value="N-ACETYLTRANSFERASE DOMAIN-CONTAINING PROTEIN"/>
    <property type="match status" value="1"/>
</dbReference>
<accession>A0ABW6PNC0</accession>
<dbReference type="InterPro" id="IPR016181">
    <property type="entry name" value="Acyl_CoA_acyltransferase"/>
</dbReference>
<dbReference type="Gene3D" id="3.40.630.30">
    <property type="match status" value="1"/>
</dbReference>
<dbReference type="PANTHER" id="PTHR43610">
    <property type="entry name" value="BLL6696 PROTEIN"/>
    <property type="match status" value="1"/>
</dbReference>
<protein>
    <submittedName>
        <fullName evidence="2">GNAT family N-acetyltransferase</fullName>
        <ecNumber evidence="2">2.3.-.-</ecNumber>
    </submittedName>
</protein>
<dbReference type="Pfam" id="PF13302">
    <property type="entry name" value="Acetyltransf_3"/>
    <property type="match status" value="1"/>
</dbReference>
<dbReference type="PROSITE" id="PS51186">
    <property type="entry name" value="GNAT"/>
    <property type="match status" value="1"/>
</dbReference>
<reference evidence="2 3" key="1">
    <citation type="submission" date="2024-10" db="EMBL/GenBank/DDBJ databases">
        <title>The Natural Products Discovery Center: Release of the First 8490 Sequenced Strains for Exploring Actinobacteria Biosynthetic Diversity.</title>
        <authorList>
            <person name="Kalkreuter E."/>
            <person name="Kautsar S.A."/>
            <person name="Yang D."/>
            <person name="Bader C.D."/>
            <person name="Teijaro C.N."/>
            <person name="Fluegel L."/>
            <person name="Davis C.M."/>
            <person name="Simpson J.R."/>
            <person name="Lauterbach L."/>
            <person name="Steele A.D."/>
            <person name="Gui C."/>
            <person name="Meng S."/>
            <person name="Li G."/>
            <person name="Viehrig K."/>
            <person name="Ye F."/>
            <person name="Su P."/>
            <person name="Kiefer A.F."/>
            <person name="Nichols A."/>
            <person name="Cepeda A.J."/>
            <person name="Yan W."/>
            <person name="Fan B."/>
            <person name="Jiang Y."/>
            <person name="Adhikari A."/>
            <person name="Zheng C.-J."/>
            <person name="Schuster L."/>
            <person name="Cowan T.M."/>
            <person name="Smanski M.J."/>
            <person name="Chevrette M.G."/>
            <person name="De Carvalho L.P.S."/>
            <person name="Shen B."/>
        </authorList>
    </citation>
    <scope>NUCLEOTIDE SEQUENCE [LARGE SCALE GENOMIC DNA]</scope>
    <source>
        <strain evidence="2 3">NPDC004045</strain>
    </source>
</reference>
<dbReference type="EC" id="2.3.-.-" evidence="2"/>
<dbReference type="RefSeq" id="WP_043653012.1">
    <property type="nucleotide sequence ID" value="NZ_JBIAMX010000007.1"/>
</dbReference>
<name>A0ABW6PNC0_9NOCA</name>
<keyword evidence="3" id="KW-1185">Reference proteome</keyword>
<organism evidence="2 3">
    <name type="scientific">Nocardia thailandica</name>
    <dbReference type="NCBI Taxonomy" id="257275"/>
    <lineage>
        <taxon>Bacteria</taxon>
        <taxon>Bacillati</taxon>
        <taxon>Actinomycetota</taxon>
        <taxon>Actinomycetes</taxon>
        <taxon>Mycobacteriales</taxon>
        <taxon>Nocardiaceae</taxon>
        <taxon>Nocardia</taxon>
    </lineage>
</organism>
<comment type="caution">
    <text evidence="2">The sequence shown here is derived from an EMBL/GenBank/DDBJ whole genome shotgun (WGS) entry which is preliminary data.</text>
</comment>
<dbReference type="GO" id="GO:0016746">
    <property type="term" value="F:acyltransferase activity"/>
    <property type="evidence" value="ECO:0007669"/>
    <property type="project" value="UniProtKB-KW"/>
</dbReference>
<sequence length="199" mass="21992">MHSIGRIVELRVLTEGDVEALTEAATEARSSYTYAHVPDTAEAMGRWVAEALDAYDDGRQLPLVISRADTGEVIGSTRFHLESWPWPGGKTGSGGPDAVEIGSTWLAHSAQRTGANSEAKLLMLEHAFDRWSVRRVRFRTDVRNTASRKAIEALGAHFDGILRGDYPGPDGEARDSAYYSILAREWPAIRRRLADKISR</sequence>
<dbReference type="EMBL" id="JBIAMX010000007">
    <property type="protein sequence ID" value="MFF0543909.1"/>
    <property type="molecule type" value="Genomic_DNA"/>
</dbReference>
<dbReference type="SUPFAM" id="SSF55729">
    <property type="entry name" value="Acyl-CoA N-acyltransferases (Nat)"/>
    <property type="match status" value="1"/>
</dbReference>
<gene>
    <name evidence="2" type="ORF">ACFYTF_13845</name>
</gene>
<keyword evidence="2" id="KW-0012">Acyltransferase</keyword>
<evidence type="ECO:0000259" key="1">
    <source>
        <dbReference type="PROSITE" id="PS51186"/>
    </source>
</evidence>
<evidence type="ECO:0000313" key="3">
    <source>
        <dbReference type="Proteomes" id="UP001601444"/>
    </source>
</evidence>
<proteinExistence type="predicted"/>